<feature type="transmembrane region" description="Helical" evidence="7">
    <location>
        <begin position="7"/>
        <end position="29"/>
    </location>
</feature>
<dbReference type="GO" id="GO:0005886">
    <property type="term" value="C:plasma membrane"/>
    <property type="evidence" value="ECO:0007669"/>
    <property type="project" value="UniProtKB-SubCell"/>
</dbReference>
<keyword evidence="6 7" id="KW-0472">Membrane</keyword>
<keyword evidence="3" id="KW-1003">Cell membrane</keyword>
<dbReference type="CDD" id="cd06261">
    <property type="entry name" value="TM_PBP2"/>
    <property type="match status" value="1"/>
</dbReference>
<dbReference type="EMBL" id="QWKZ01000041">
    <property type="protein sequence ID" value="RIH85712.1"/>
    <property type="molecule type" value="Genomic_DNA"/>
</dbReference>
<evidence type="ECO:0000313" key="10">
    <source>
        <dbReference type="Proteomes" id="UP000265800"/>
    </source>
</evidence>
<dbReference type="InterPro" id="IPR000515">
    <property type="entry name" value="MetI-like"/>
</dbReference>
<dbReference type="SUPFAM" id="SSF161098">
    <property type="entry name" value="MetI-like"/>
    <property type="match status" value="1"/>
</dbReference>
<evidence type="ECO:0000256" key="1">
    <source>
        <dbReference type="ARBA" id="ARBA00004651"/>
    </source>
</evidence>
<gene>
    <name evidence="9" type="primary">sugB_1</name>
    <name evidence="9" type="ORF">Mlute_01505</name>
</gene>
<feature type="transmembrane region" description="Helical" evidence="7">
    <location>
        <begin position="238"/>
        <end position="259"/>
    </location>
</feature>
<dbReference type="PANTHER" id="PTHR32243:SF18">
    <property type="entry name" value="INNER MEMBRANE ABC TRANSPORTER PERMEASE PROTEIN YCJP"/>
    <property type="match status" value="1"/>
</dbReference>
<dbReference type="PROSITE" id="PS50928">
    <property type="entry name" value="ABC_TM1"/>
    <property type="match status" value="1"/>
</dbReference>
<evidence type="ECO:0000256" key="2">
    <source>
        <dbReference type="ARBA" id="ARBA00022448"/>
    </source>
</evidence>
<dbReference type="Gene3D" id="1.10.3720.10">
    <property type="entry name" value="MetI-like"/>
    <property type="match status" value="1"/>
</dbReference>
<feature type="domain" description="ABC transmembrane type-1" evidence="8">
    <location>
        <begin position="68"/>
        <end position="259"/>
    </location>
</feature>
<reference evidence="9 10" key="1">
    <citation type="submission" date="2018-08" db="EMBL/GenBank/DDBJ databases">
        <title>Meiothermus luteus KCTC 52599 genome sequencing project.</title>
        <authorList>
            <person name="Da Costa M.S."/>
            <person name="Albuquerque L."/>
            <person name="Raposo P."/>
            <person name="Froufe H.J.C."/>
            <person name="Barroso C.S."/>
            <person name="Egas C."/>
        </authorList>
    </citation>
    <scope>NUCLEOTIDE SEQUENCE [LARGE SCALE GENOMIC DNA]</scope>
    <source>
        <strain evidence="9 10">KCTC 52599</strain>
    </source>
</reference>
<keyword evidence="4 7" id="KW-0812">Transmembrane</keyword>
<organism evidence="9 10">
    <name type="scientific">Meiothermus luteus</name>
    <dbReference type="NCBI Taxonomy" id="2026184"/>
    <lineage>
        <taxon>Bacteria</taxon>
        <taxon>Thermotogati</taxon>
        <taxon>Deinococcota</taxon>
        <taxon>Deinococci</taxon>
        <taxon>Thermales</taxon>
        <taxon>Thermaceae</taxon>
        <taxon>Meiothermus</taxon>
    </lineage>
</organism>
<dbReference type="RefSeq" id="WP_119360141.1">
    <property type="nucleotide sequence ID" value="NZ_QWKZ01000041.1"/>
</dbReference>
<keyword evidence="5 7" id="KW-1133">Transmembrane helix</keyword>
<evidence type="ECO:0000256" key="5">
    <source>
        <dbReference type="ARBA" id="ARBA00022989"/>
    </source>
</evidence>
<evidence type="ECO:0000256" key="7">
    <source>
        <dbReference type="RuleBase" id="RU363032"/>
    </source>
</evidence>
<keyword evidence="10" id="KW-1185">Reference proteome</keyword>
<dbReference type="Pfam" id="PF00528">
    <property type="entry name" value="BPD_transp_1"/>
    <property type="match status" value="1"/>
</dbReference>
<evidence type="ECO:0000313" key="9">
    <source>
        <dbReference type="EMBL" id="RIH85712.1"/>
    </source>
</evidence>
<dbReference type="Proteomes" id="UP000265800">
    <property type="component" value="Unassembled WGS sequence"/>
</dbReference>
<accession>A0A399ESY3</accession>
<comment type="similarity">
    <text evidence="7">Belongs to the binding-protein-dependent transport system permease family.</text>
</comment>
<evidence type="ECO:0000256" key="3">
    <source>
        <dbReference type="ARBA" id="ARBA00022475"/>
    </source>
</evidence>
<dbReference type="GO" id="GO:0055085">
    <property type="term" value="P:transmembrane transport"/>
    <property type="evidence" value="ECO:0007669"/>
    <property type="project" value="InterPro"/>
</dbReference>
<dbReference type="InterPro" id="IPR035906">
    <property type="entry name" value="MetI-like_sf"/>
</dbReference>
<name>A0A399ESY3_9DEIN</name>
<evidence type="ECO:0000259" key="8">
    <source>
        <dbReference type="PROSITE" id="PS50928"/>
    </source>
</evidence>
<feature type="transmembrane region" description="Helical" evidence="7">
    <location>
        <begin position="67"/>
        <end position="91"/>
    </location>
</feature>
<protein>
    <submittedName>
        <fullName evidence="9">Trehalose transport system permease protein SugB</fullName>
    </submittedName>
</protein>
<feature type="transmembrane region" description="Helical" evidence="7">
    <location>
        <begin position="103"/>
        <end position="124"/>
    </location>
</feature>
<feature type="transmembrane region" description="Helical" evidence="7">
    <location>
        <begin position="180"/>
        <end position="202"/>
    </location>
</feature>
<evidence type="ECO:0000256" key="4">
    <source>
        <dbReference type="ARBA" id="ARBA00022692"/>
    </source>
</evidence>
<dbReference type="OrthoDB" id="9810086at2"/>
<comment type="subcellular location">
    <subcellularLocation>
        <location evidence="1 7">Cell membrane</location>
        <topology evidence="1 7">Multi-pass membrane protein</topology>
    </subcellularLocation>
</comment>
<dbReference type="PANTHER" id="PTHR32243">
    <property type="entry name" value="MALTOSE TRANSPORT SYSTEM PERMEASE-RELATED"/>
    <property type="match status" value="1"/>
</dbReference>
<dbReference type="AlphaFoldDB" id="A0A399ESY3"/>
<feature type="transmembrane region" description="Helical" evidence="7">
    <location>
        <begin position="136"/>
        <end position="159"/>
    </location>
</feature>
<proteinExistence type="inferred from homology"/>
<keyword evidence="2 7" id="KW-0813">Transport</keyword>
<comment type="caution">
    <text evidence="9">The sequence shown here is derived from an EMBL/GenBank/DDBJ whole genome shotgun (WGS) entry which is preliminary data.</text>
</comment>
<dbReference type="InterPro" id="IPR050901">
    <property type="entry name" value="BP-dep_ABC_trans_perm"/>
</dbReference>
<sequence>MRWGSRLWLWAAAAVVVVNGFFPTVWILLTSFKPEAELTRIPITWWPENFTLQNYVQALTGAPIGRYFLNSLIVATGATALCVFVSALAAYALARLRIPHKTLIFSLLVGVSMFPTVTLLLPLFEMVLALGLRNTYIALILPHAALSIPVATLVLVSFFQGIPKDLEAAAMVDGCTRLGALWRVVVPLSAPGVFTASILAFVNSWDEFLLALTLMPSQAMRTLPVGIQFLQGEYTFPWPLISAALVIALVPVALVIAVFQERVVGGLTQGGVKG</sequence>
<evidence type="ECO:0000256" key="6">
    <source>
        <dbReference type="ARBA" id="ARBA00023136"/>
    </source>
</evidence>